<name>A0A6G0U116_APHGL</name>
<protein>
    <submittedName>
        <fullName evidence="1">Uncharacterized protein</fullName>
    </submittedName>
</protein>
<proteinExistence type="predicted"/>
<gene>
    <name evidence="1" type="ORF">AGLY_002719</name>
</gene>
<evidence type="ECO:0000313" key="2">
    <source>
        <dbReference type="Proteomes" id="UP000475862"/>
    </source>
</evidence>
<evidence type="ECO:0000313" key="1">
    <source>
        <dbReference type="EMBL" id="KAE9542808.1"/>
    </source>
</evidence>
<organism evidence="1 2">
    <name type="scientific">Aphis glycines</name>
    <name type="common">Soybean aphid</name>
    <dbReference type="NCBI Taxonomy" id="307491"/>
    <lineage>
        <taxon>Eukaryota</taxon>
        <taxon>Metazoa</taxon>
        <taxon>Ecdysozoa</taxon>
        <taxon>Arthropoda</taxon>
        <taxon>Hexapoda</taxon>
        <taxon>Insecta</taxon>
        <taxon>Pterygota</taxon>
        <taxon>Neoptera</taxon>
        <taxon>Paraneoptera</taxon>
        <taxon>Hemiptera</taxon>
        <taxon>Sternorrhyncha</taxon>
        <taxon>Aphidomorpha</taxon>
        <taxon>Aphidoidea</taxon>
        <taxon>Aphididae</taxon>
        <taxon>Aphidini</taxon>
        <taxon>Aphis</taxon>
        <taxon>Aphis</taxon>
    </lineage>
</organism>
<comment type="caution">
    <text evidence="1">The sequence shown here is derived from an EMBL/GenBank/DDBJ whole genome shotgun (WGS) entry which is preliminary data.</text>
</comment>
<keyword evidence="2" id="KW-1185">Reference proteome</keyword>
<sequence>MNGCSDMDYFQSSIRYLRQIQNPVTIGQAERKLKEMEHETAQLRNKFKILSLIDFEPPPPILTNTWSFESSSKSTSSFTKEAQIVKINWVVRMNHLTNNYIILHTYCYNYDMQISEIIFRILLILFNYNIETQKTQNNLQIHFRKSNFQFQLLINKNCVTTILGVSVQIKMMVREV</sequence>
<dbReference type="OrthoDB" id="6627676at2759"/>
<reference evidence="1 2" key="1">
    <citation type="submission" date="2019-08" db="EMBL/GenBank/DDBJ databases">
        <title>The genome of the soybean aphid Biotype 1, its phylome, world population structure and adaptation to the North American continent.</title>
        <authorList>
            <person name="Giordano R."/>
            <person name="Donthu R.K."/>
            <person name="Hernandez A.G."/>
            <person name="Wright C.L."/>
            <person name="Zimin A.V."/>
        </authorList>
    </citation>
    <scope>NUCLEOTIDE SEQUENCE [LARGE SCALE GENOMIC DNA]</scope>
    <source>
        <tissue evidence="1">Whole aphids</tissue>
    </source>
</reference>
<dbReference type="Proteomes" id="UP000475862">
    <property type="component" value="Unassembled WGS sequence"/>
</dbReference>
<dbReference type="AlphaFoldDB" id="A0A6G0U116"/>
<accession>A0A6G0U116</accession>
<dbReference type="EMBL" id="VYZN01000009">
    <property type="protein sequence ID" value="KAE9542808.1"/>
    <property type="molecule type" value="Genomic_DNA"/>
</dbReference>